<dbReference type="AlphaFoldDB" id="G5HAQ4"/>
<gene>
    <name evidence="2" type="ORF">HMPREF9450_01719</name>
</gene>
<dbReference type="HOGENOM" id="CLU_2821561_0_0_10"/>
<feature type="compositionally biased region" description="Polar residues" evidence="1">
    <location>
        <begin position="36"/>
        <end position="50"/>
    </location>
</feature>
<organism evidence="2 3">
    <name type="scientific">Alistipes indistinctus YIT 12060</name>
    <dbReference type="NCBI Taxonomy" id="742725"/>
    <lineage>
        <taxon>Bacteria</taxon>
        <taxon>Pseudomonadati</taxon>
        <taxon>Bacteroidota</taxon>
        <taxon>Bacteroidia</taxon>
        <taxon>Bacteroidales</taxon>
        <taxon>Rikenellaceae</taxon>
        <taxon>Alistipes</taxon>
    </lineage>
</organism>
<comment type="caution">
    <text evidence="2">The sequence shown here is derived from an EMBL/GenBank/DDBJ whole genome shotgun (WGS) entry which is preliminary data.</text>
</comment>
<keyword evidence="3" id="KW-1185">Reference proteome</keyword>
<reference evidence="2 3" key="1">
    <citation type="submission" date="2011-08" db="EMBL/GenBank/DDBJ databases">
        <title>The Genome Sequence of Alistipes indistinctus YIT 12060.</title>
        <authorList>
            <consortium name="The Broad Institute Genome Sequencing Platform"/>
            <person name="Earl A."/>
            <person name="Ward D."/>
            <person name="Feldgarden M."/>
            <person name="Gevers D."/>
            <person name="Morotomi M."/>
            <person name="Young S.K."/>
            <person name="Zeng Q."/>
            <person name="Gargeya S."/>
            <person name="Fitzgerald M."/>
            <person name="Haas B."/>
            <person name="Abouelleil A."/>
            <person name="Alvarado L."/>
            <person name="Arachchi H.M."/>
            <person name="Berlin A."/>
            <person name="Brown A."/>
            <person name="Chapman S.B."/>
            <person name="Chen Z."/>
            <person name="Dunbar C."/>
            <person name="Freedman E."/>
            <person name="Gearin G."/>
            <person name="Gellesch M."/>
            <person name="Goldberg J."/>
            <person name="Griggs A."/>
            <person name="Gujja S."/>
            <person name="Heiman D."/>
            <person name="Howarth C."/>
            <person name="Larson L."/>
            <person name="Lui A."/>
            <person name="MacDonald P.J.P."/>
            <person name="Montmayeur A."/>
            <person name="Murphy C."/>
            <person name="Neiman D."/>
            <person name="Pearson M."/>
            <person name="Priest M."/>
            <person name="Roberts A."/>
            <person name="Saif S."/>
            <person name="Shea T."/>
            <person name="Shenoy N."/>
            <person name="Sisk P."/>
            <person name="Stolte C."/>
            <person name="Sykes S."/>
            <person name="Wortman J."/>
            <person name="Nusbaum C."/>
            <person name="Birren B."/>
        </authorList>
    </citation>
    <scope>NUCLEOTIDE SEQUENCE [LARGE SCALE GENOMIC DNA]</scope>
    <source>
        <strain evidence="2 3">YIT 12060</strain>
    </source>
</reference>
<dbReference type="PATRIC" id="fig|742725.3.peg.1813"/>
<protein>
    <submittedName>
        <fullName evidence="2">Uncharacterized protein</fullName>
    </submittedName>
</protein>
<evidence type="ECO:0000256" key="1">
    <source>
        <dbReference type="SAM" id="MobiDB-lite"/>
    </source>
</evidence>
<evidence type="ECO:0000313" key="3">
    <source>
        <dbReference type="Proteomes" id="UP000006008"/>
    </source>
</evidence>
<evidence type="ECO:0000313" key="2">
    <source>
        <dbReference type="EMBL" id="EHB91670.1"/>
    </source>
</evidence>
<proteinExistence type="predicted"/>
<dbReference type="Proteomes" id="UP000006008">
    <property type="component" value="Unassembled WGS sequence"/>
</dbReference>
<sequence>MNQDGQKNDLIYIPNTKDELLFIDKNGFTAADQANGRHSQSGQSAEQLLESNKKHERLQRRQAASI</sequence>
<name>G5HAQ4_9BACT</name>
<accession>G5HAQ4</accession>
<dbReference type="STRING" id="742725.HMPREF9450_01719"/>
<dbReference type="EMBL" id="ADLD01000013">
    <property type="protein sequence ID" value="EHB91670.1"/>
    <property type="molecule type" value="Genomic_DNA"/>
</dbReference>
<feature type="region of interest" description="Disordered" evidence="1">
    <location>
        <begin position="32"/>
        <end position="66"/>
    </location>
</feature>